<dbReference type="PRINTS" id="PR00449">
    <property type="entry name" value="RASTRNSFRMNG"/>
</dbReference>
<evidence type="ECO:0000313" key="6">
    <source>
        <dbReference type="Proteomes" id="UP001159364"/>
    </source>
</evidence>
<organism evidence="5 6">
    <name type="scientific">Erythroxylum novogranatense</name>
    <dbReference type="NCBI Taxonomy" id="1862640"/>
    <lineage>
        <taxon>Eukaryota</taxon>
        <taxon>Viridiplantae</taxon>
        <taxon>Streptophyta</taxon>
        <taxon>Embryophyta</taxon>
        <taxon>Tracheophyta</taxon>
        <taxon>Spermatophyta</taxon>
        <taxon>Magnoliopsida</taxon>
        <taxon>eudicotyledons</taxon>
        <taxon>Gunneridae</taxon>
        <taxon>Pentapetalae</taxon>
        <taxon>rosids</taxon>
        <taxon>fabids</taxon>
        <taxon>Malpighiales</taxon>
        <taxon>Erythroxylaceae</taxon>
        <taxon>Erythroxylum</taxon>
    </lineage>
</organism>
<dbReference type="SUPFAM" id="SSF52540">
    <property type="entry name" value="P-loop containing nucleoside triphosphate hydrolases"/>
    <property type="match status" value="1"/>
</dbReference>
<keyword evidence="6" id="KW-1185">Reference proteome</keyword>
<evidence type="ECO:0000313" key="5">
    <source>
        <dbReference type="EMBL" id="KAJ8763131.1"/>
    </source>
</evidence>
<protein>
    <submittedName>
        <fullName evidence="5">Uncharacterized protein</fullName>
    </submittedName>
</protein>
<dbReference type="EMBL" id="JAIWQS010000006">
    <property type="protein sequence ID" value="KAJ8763131.1"/>
    <property type="molecule type" value="Genomic_DNA"/>
</dbReference>
<comment type="subcellular location">
    <subcellularLocation>
        <location evidence="4">Endomembrane system</location>
        <topology evidence="4">Lipid-anchor</topology>
    </subcellularLocation>
</comment>
<name>A0AAV8T8K1_9ROSI</name>
<dbReference type="PANTHER" id="PTHR47977">
    <property type="entry name" value="RAS-RELATED PROTEIN RAB"/>
    <property type="match status" value="1"/>
</dbReference>
<comment type="similarity">
    <text evidence="1">Belongs to the small GTPase superfamily. Rab family.</text>
</comment>
<dbReference type="PROSITE" id="PS51419">
    <property type="entry name" value="RAB"/>
    <property type="match status" value="1"/>
</dbReference>
<reference evidence="5 6" key="1">
    <citation type="submission" date="2021-09" db="EMBL/GenBank/DDBJ databases">
        <title>Genomic insights and catalytic innovation underlie evolution of tropane alkaloids biosynthesis.</title>
        <authorList>
            <person name="Wang Y.-J."/>
            <person name="Tian T."/>
            <person name="Huang J.-P."/>
            <person name="Huang S.-X."/>
        </authorList>
    </citation>
    <scope>NUCLEOTIDE SEQUENCE [LARGE SCALE GENOMIC DNA]</scope>
    <source>
        <strain evidence="5">KIB-2018</strain>
        <tissue evidence="5">Leaf</tissue>
    </source>
</reference>
<gene>
    <name evidence="5" type="ORF">K2173_025516</name>
</gene>
<dbReference type="InterPro" id="IPR050227">
    <property type="entry name" value="Rab"/>
</dbReference>
<comment type="caution">
    <text evidence="5">The sequence shown here is derived from an EMBL/GenBank/DDBJ whole genome shotgun (WGS) entry which is preliminary data.</text>
</comment>
<dbReference type="SMART" id="SM00173">
    <property type="entry name" value="RAS"/>
    <property type="match status" value="1"/>
</dbReference>
<keyword evidence="2" id="KW-0547">Nucleotide-binding</keyword>
<dbReference type="SMART" id="SM00175">
    <property type="entry name" value="RAB"/>
    <property type="match status" value="1"/>
</dbReference>
<dbReference type="GO" id="GO:0003924">
    <property type="term" value="F:GTPase activity"/>
    <property type="evidence" value="ECO:0007669"/>
    <property type="project" value="InterPro"/>
</dbReference>
<dbReference type="GO" id="GO:0005525">
    <property type="term" value="F:GTP binding"/>
    <property type="evidence" value="ECO:0007669"/>
    <property type="project" value="UniProtKB-KW"/>
</dbReference>
<dbReference type="InterPro" id="IPR027417">
    <property type="entry name" value="P-loop_NTPase"/>
</dbReference>
<accession>A0AAV8T8K1</accession>
<dbReference type="GO" id="GO:0012505">
    <property type="term" value="C:endomembrane system"/>
    <property type="evidence" value="ECO:0007669"/>
    <property type="project" value="UniProtKB-SubCell"/>
</dbReference>
<dbReference type="AlphaFoldDB" id="A0AAV8T8K1"/>
<evidence type="ECO:0000256" key="4">
    <source>
        <dbReference type="ARBA" id="ARBA00037868"/>
    </source>
</evidence>
<dbReference type="Gene3D" id="3.40.50.300">
    <property type="entry name" value="P-loop containing nucleotide triphosphate hydrolases"/>
    <property type="match status" value="1"/>
</dbReference>
<dbReference type="SMART" id="SM00174">
    <property type="entry name" value="RHO"/>
    <property type="match status" value="1"/>
</dbReference>
<dbReference type="Pfam" id="PF00071">
    <property type="entry name" value="Ras"/>
    <property type="match status" value="1"/>
</dbReference>
<evidence type="ECO:0000256" key="3">
    <source>
        <dbReference type="ARBA" id="ARBA00023134"/>
    </source>
</evidence>
<dbReference type="FunFam" id="3.40.50.300:FF:001447">
    <property type="entry name" value="Ras-related protein Rab-1B"/>
    <property type="match status" value="1"/>
</dbReference>
<evidence type="ECO:0000256" key="1">
    <source>
        <dbReference type="ARBA" id="ARBA00006270"/>
    </source>
</evidence>
<sequence>MDVWVRPELIVDFVSFWRMWLLDDLGIIALILVKRRLTTESHVACGEAGERRASQRIKILRLQWDTAGQERFRTITSNYYREAHGIMSFNNVKQWLSEINHYASENVNKLLVGNKCDLTVNKVVSYETTKAFADEIEIPFMETSAKNATNVERFLWLWLQIMASQPASNNPRPPIVQICGQLVNQKFGCCSS</sequence>
<proteinExistence type="inferred from homology"/>
<dbReference type="Proteomes" id="UP001159364">
    <property type="component" value="Linkage Group LG06"/>
</dbReference>
<keyword evidence="3" id="KW-0342">GTP-binding</keyword>
<dbReference type="InterPro" id="IPR001806">
    <property type="entry name" value="Small_GTPase"/>
</dbReference>
<evidence type="ECO:0000256" key="2">
    <source>
        <dbReference type="ARBA" id="ARBA00022741"/>
    </source>
</evidence>